<organism evidence="1">
    <name type="scientific">mine drainage metagenome</name>
    <dbReference type="NCBI Taxonomy" id="410659"/>
    <lineage>
        <taxon>unclassified sequences</taxon>
        <taxon>metagenomes</taxon>
        <taxon>ecological metagenomes</taxon>
    </lineage>
</organism>
<reference evidence="1" key="1">
    <citation type="submission" date="2016-10" db="EMBL/GenBank/DDBJ databases">
        <title>Sequence of Gallionella enrichment culture.</title>
        <authorList>
            <person name="Poehlein A."/>
            <person name="Muehling M."/>
            <person name="Daniel R."/>
        </authorList>
    </citation>
    <scope>NUCLEOTIDE SEQUENCE</scope>
</reference>
<gene>
    <name evidence="1" type="ORF">GALL_199730</name>
</gene>
<evidence type="ECO:0000313" key="1">
    <source>
        <dbReference type="EMBL" id="OIQ98052.1"/>
    </source>
</evidence>
<proteinExistence type="predicted"/>
<dbReference type="InterPro" id="IPR032710">
    <property type="entry name" value="NTF2-like_dom_sf"/>
</dbReference>
<dbReference type="EMBL" id="MLJW01000124">
    <property type="protein sequence ID" value="OIQ98052.1"/>
    <property type="molecule type" value="Genomic_DNA"/>
</dbReference>
<accession>A0A1J5S189</accession>
<evidence type="ECO:0008006" key="2">
    <source>
        <dbReference type="Google" id="ProtNLM"/>
    </source>
</evidence>
<protein>
    <recommendedName>
        <fullName evidence="2">DUF4440 domain-containing protein</fullName>
    </recommendedName>
</protein>
<sequence length="126" mass="14686">MTLYSPADELRELEPIFHTPSTCPPGRMPDDVLLDDFWEVGASGRRYTRELVMKIVRERKDHAMDRFQVSDFVANLVAPNLYLVTYTLRQPDRVTRRMSLWRRCADGAWRLRYHQGTIAEDGEGKG</sequence>
<dbReference type="Gene3D" id="3.10.450.50">
    <property type="match status" value="1"/>
</dbReference>
<comment type="caution">
    <text evidence="1">The sequence shown here is derived from an EMBL/GenBank/DDBJ whole genome shotgun (WGS) entry which is preliminary data.</text>
</comment>
<name>A0A1J5S189_9ZZZZ</name>
<dbReference type="SUPFAM" id="SSF54427">
    <property type="entry name" value="NTF2-like"/>
    <property type="match status" value="1"/>
</dbReference>
<dbReference type="AlphaFoldDB" id="A0A1J5S189"/>